<dbReference type="InterPro" id="IPR052710">
    <property type="entry name" value="CAAX_protease"/>
</dbReference>
<keyword evidence="3" id="KW-0645">Protease</keyword>
<dbReference type="EMBL" id="VNIQ01000005">
    <property type="protein sequence ID" value="TYQ02895.1"/>
    <property type="molecule type" value="Genomic_DNA"/>
</dbReference>
<dbReference type="PANTHER" id="PTHR36435:SF1">
    <property type="entry name" value="CAAX AMINO TERMINAL PROTEASE FAMILY PROTEIN"/>
    <property type="match status" value="1"/>
</dbReference>
<dbReference type="AlphaFoldDB" id="A0A652YM40"/>
<feature type="transmembrane region" description="Helical" evidence="1">
    <location>
        <begin position="224"/>
        <end position="245"/>
    </location>
</feature>
<feature type="transmembrane region" description="Helical" evidence="1">
    <location>
        <begin position="107"/>
        <end position="127"/>
    </location>
</feature>
<sequence length="291" mass="31115">MTREFLEIPYDLSVTNTTPEKSGFWSRPTLWKLLLIVVVYLAFYLAVGQVISRVFSDQIDSDNVVASASSIIFGLALPIAIGAVALLIFIVKLGWLRSIFGPQPIRGRGWMWIGPILVAAAIAAHLTGTDWSAWSAGEIISLLALGVCVGIAEELLTRGIAVKMLRDAGHGERFVAVVSSLLFALMHTVNFISGMEVSTVLATVVYTFGFGMCMYLTMRVTGTIWAAIVLHGLTDPTTILSTGGLDTSVTGASGATVVATFITILLVLFAVVAIFFVRGRVSQEQPANATS</sequence>
<feature type="transmembrane region" description="Helical" evidence="1">
    <location>
        <begin position="30"/>
        <end position="51"/>
    </location>
</feature>
<comment type="caution">
    <text evidence="3">The sequence shown here is derived from an EMBL/GenBank/DDBJ whole genome shotgun (WGS) entry which is preliminary data.</text>
</comment>
<feature type="transmembrane region" description="Helical" evidence="1">
    <location>
        <begin position="257"/>
        <end position="277"/>
    </location>
</feature>
<feature type="transmembrane region" description="Helical" evidence="1">
    <location>
        <begin position="133"/>
        <end position="152"/>
    </location>
</feature>
<dbReference type="Pfam" id="PF02517">
    <property type="entry name" value="Rce1-like"/>
    <property type="match status" value="1"/>
</dbReference>
<organism evidence="3">
    <name type="scientific">Nocardia globerula</name>
    <dbReference type="NCBI Taxonomy" id="1818"/>
    <lineage>
        <taxon>Bacteria</taxon>
        <taxon>Bacillati</taxon>
        <taxon>Actinomycetota</taxon>
        <taxon>Actinomycetes</taxon>
        <taxon>Mycobacteriales</taxon>
        <taxon>Nocardiaceae</taxon>
        <taxon>Nocardia</taxon>
    </lineage>
</organism>
<feature type="transmembrane region" description="Helical" evidence="1">
    <location>
        <begin position="199"/>
        <end position="217"/>
    </location>
</feature>
<keyword evidence="1" id="KW-0812">Transmembrane</keyword>
<evidence type="ECO:0000313" key="3">
    <source>
        <dbReference type="EMBL" id="TYQ02895.1"/>
    </source>
</evidence>
<dbReference type="PANTHER" id="PTHR36435">
    <property type="entry name" value="SLR1288 PROTEIN"/>
    <property type="match status" value="1"/>
</dbReference>
<evidence type="ECO:0000259" key="2">
    <source>
        <dbReference type="Pfam" id="PF02517"/>
    </source>
</evidence>
<protein>
    <submittedName>
        <fullName evidence="3">CAAX prenyl protease-like protein</fullName>
    </submittedName>
</protein>
<feature type="transmembrane region" description="Helical" evidence="1">
    <location>
        <begin position="173"/>
        <end position="193"/>
    </location>
</feature>
<reference evidence="3" key="1">
    <citation type="submission" date="2019-07" db="EMBL/GenBank/DDBJ databases">
        <title>Genomic Encyclopedia of Type Strains, Phase IV (KMG-IV): sequencing the most valuable type-strain genomes for metagenomic binning, comparative biology and taxonomic classification.</title>
        <authorList>
            <person name="Goeker M."/>
        </authorList>
    </citation>
    <scope>NUCLEOTIDE SEQUENCE</scope>
    <source>
        <strain evidence="3">DSM 44596</strain>
    </source>
</reference>
<dbReference type="GO" id="GO:0006508">
    <property type="term" value="P:proteolysis"/>
    <property type="evidence" value="ECO:0007669"/>
    <property type="project" value="UniProtKB-KW"/>
</dbReference>
<feature type="domain" description="CAAX prenyl protease 2/Lysostaphin resistance protein A-like" evidence="2">
    <location>
        <begin position="138"/>
        <end position="235"/>
    </location>
</feature>
<dbReference type="GO" id="GO:0080120">
    <property type="term" value="P:CAAX-box protein maturation"/>
    <property type="evidence" value="ECO:0007669"/>
    <property type="project" value="UniProtKB-ARBA"/>
</dbReference>
<keyword evidence="1" id="KW-1133">Transmembrane helix</keyword>
<proteinExistence type="predicted"/>
<dbReference type="GO" id="GO:0004175">
    <property type="term" value="F:endopeptidase activity"/>
    <property type="evidence" value="ECO:0007669"/>
    <property type="project" value="UniProtKB-ARBA"/>
</dbReference>
<accession>A0A652YM40</accession>
<keyword evidence="1" id="KW-0472">Membrane</keyword>
<gene>
    <name evidence="3" type="ORF">FNL38_10544</name>
</gene>
<name>A0A652YM40_NOCGL</name>
<feature type="transmembrane region" description="Helical" evidence="1">
    <location>
        <begin position="71"/>
        <end position="95"/>
    </location>
</feature>
<evidence type="ECO:0000256" key="1">
    <source>
        <dbReference type="SAM" id="Phobius"/>
    </source>
</evidence>
<keyword evidence="3" id="KW-0378">Hydrolase</keyword>
<dbReference type="InterPro" id="IPR003675">
    <property type="entry name" value="Rce1/LyrA-like_dom"/>
</dbReference>